<dbReference type="PANTHER" id="PTHR30026">
    <property type="entry name" value="OUTER MEMBRANE PROTEIN TOLC"/>
    <property type="match status" value="1"/>
</dbReference>
<dbReference type="SUPFAM" id="SSF56954">
    <property type="entry name" value="Outer membrane efflux proteins (OEP)"/>
    <property type="match status" value="1"/>
</dbReference>
<comment type="subcellular location">
    <subcellularLocation>
        <location evidence="1">Cell outer membrane</location>
    </subcellularLocation>
</comment>
<dbReference type="InterPro" id="IPR003423">
    <property type="entry name" value="OMP_efflux"/>
</dbReference>
<dbReference type="Pfam" id="PF02321">
    <property type="entry name" value="OEP"/>
    <property type="match status" value="2"/>
</dbReference>
<keyword evidence="8" id="KW-0732">Signal</keyword>
<proteinExistence type="inferred from homology"/>
<keyword evidence="6" id="KW-0472">Membrane</keyword>
<comment type="similarity">
    <text evidence="2">Belongs to the outer membrane factor (OMF) (TC 1.B.17) family.</text>
</comment>
<dbReference type="GO" id="GO:0009279">
    <property type="term" value="C:cell outer membrane"/>
    <property type="evidence" value="ECO:0007669"/>
    <property type="project" value="UniProtKB-SubCell"/>
</dbReference>
<evidence type="ECO:0000256" key="3">
    <source>
        <dbReference type="ARBA" id="ARBA00022448"/>
    </source>
</evidence>
<dbReference type="PANTHER" id="PTHR30026:SF20">
    <property type="entry name" value="OUTER MEMBRANE PROTEIN TOLC"/>
    <property type="match status" value="1"/>
</dbReference>
<keyword evidence="5" id="KW-0812">Transmembrane</keyword>
<keyword evidence="4" id="KW-1134">Transmembrane beta strand</keyword>
<evidence type="ECO:0000256" key="5">
    <source>
        <dbReference type="ARBA" id="ARBA00022692"/>
    </source>
</evidence>
<dbReference type="AlphaFoldDB" id="A0A4R2H6T8"/>
<comment type="caution">
    <text evidence="9">The sequence shown here is derived from an EMBL/GenBank/DDBJ whole genome shotgun (WGS) entry which is preliminary data.</text>
</comment>
<dbReference type="GO" id="GO:1990281">
    <property type="term" value="C:efflux pump complex"/>
    <property type="evidence" value="ECO:0007669"/>
    <property type="project" value="TreeGrafter"/>
</dbReference>
<feature type="chain" id="PRO_5020803432" evidence="8">
    <location>
        <begin position="27"/>
        <end position="452"/>
    </location>
</feature>
<gene>
    <name evidence="9" type="ORF">EV200_107209</name>
</gene>
<feature type="signal peptide" evidence="8">
    <location>
        <begin position="1"/>
        <end position="26"/>
    </location>
</feature>
<sequence length="452" mass="50471">MISNYLKSKWILLLMAVYLGAFEANAQSQVLSLKESINYTLKHHPSSTISQYSAQSAAEKIRESKSVFLPSVAGSVGLDYNIKLQTSIIPAGSFSPTETKLQIGNKFSNSAYVQADQNLFDKSSSLGITVAKVDKEIADLNVLKQNETLIYNTATAYYEALTYAEKGRLLRESEKQYATMVGILKLRYEQGVVKKSEYDRARVNYNNVQSEIQANDSSYKLALNTLKNSMGLELEAVITIEDSVSNADVKDLKLAESSLSAPDNIINYRIDQKNLELKSLDVKQKKAAFFPTISMYGKYGGNAYSSEFVPALSNWFDYSTIGIKATIPLFSGFKKKSQLAQSKFSLASQELTNKLNLQTYKLNVQNASTQIVSAYTNLKKNKENLLLAKEMMDASTIEYREGTATLSSLLDAEYSYKEARTNYTNTLLDYLNGRLSYYNNTGTISQFVNDLK</sequence>
<protein>
    <submittedName>
        <fullName evidence="9">Outer membrane protein TolC</fullName>
    </submittedName>
</protein>
<evidence type="ECO:0000256" key="6">
    <source>
        <dbReference type="ARBA" id="ARBA00023136"/>
    </source>
</evidence>
<evidence type="ECO:0000313" key="10">
    <source>
        <dbReference type="Proteomes" id="UP000295684"/>
    </source>
</evidence>
<keyword evidence="3" id="KW-0813">Transport</keyword>
<organism evidence="9 10">
    <name type="scientific">Pedobacter psychrotolerans</name>
    <dbReference type="NCBI Taxonomy" id="1843235"/>
    <lineage>
        <taxon>Bacteria</taxon>
        <taxon>Pseudomonadati</taxon>
        <taxon>Bacteroidota</taxon>
        <taxon>Sphingobacteriia</taxon>
        <taxon>Sphingobacteriales</taxon>
        <taxon>Sphingobacteriaceae</taxon>
        <taxon>Pedobacter</taxon>
    </lineage>
</organism>
<dbReference type="EMBL" id="SLWO01000007">
    <property type="protein sequence ID" value="TCO21613.1"/>
    <property type="molecule type" value="Genomic_DNA"/>
</dbReference>
<dbReference type="OrthoDB" id="367883at2"/>
<evidence type="ECO:0000256" key="2">
    <source>
        <dbReference type="ARBA" id="ARBA00007613"/>
    </source>
</evidence>
<evidence type="ECO:0000313" key="9">
    <source>
        <dbReference type="EMBL" id="TCO21613.1"/>
    </source>
</evidence>
<evidence type="ECO:0000256" key="4">
    <source>
        <dbReference type="ARBA" id="ARBA00022452"/>
    </source>
</evidence>
<dbReference type="Proteomes" id="UP000295684">
    <property type="component" value="Unassembled WGS sequence"/>
</dbReference>
<accession>A0A4R2H6T8</accession>
<reference evidence="9 10" key="1">
    <citation type="submission" date="2019-03" db="EMBL/GenBank/DDBJ databases">
        <title>Genomic Encyclopedia of Type Strains, Phase IV (KMG-IV): sequencing the most valuable type-strain genomes for metagenomic binning, comparative biology and taxonomic classification.</title>
        <authorList>
            <person name="Goeker M."/>
        </authorList>
    </citation>
    <scope>NUCLEOTIDE SEQUENCE [LARGE SCALE GENOMIC DNA]</scope>
    <source>
        <strain evidence="9 10">DSM 103236</strain>
    </source>
</reference>
<keyword evidence="7" id="KW-0998">Cell outer membrane</keyword>
<name>A0A4R2H6T8_9SPHI</name>
<dbReference type="GO" id="GO:0015288">
    <property type="term" value="F:porin activity"/>
    <property type="evidence" value="ECO:0007669"/>
    <property type="project" value="TreeGrafter"/>
</dbReference>
<evidence type="ECO:0000256" key="7">
    <source>
        <dbReference type="ARBA" id="ARBA00023237"/>
    </source>
</evidence>
<evidence type="ECO:0000256" key="1">
    <source>
        <dbReference type="ARBA" id="ARBA00004442"/>
    </source>
</evidence>
<dbReference type="Gene3D" id="1.20.1600.10">
    <property type="entry name" value="Outer membrane efflux proteins (OEP)"/>
    <property type="match status" value="1"/>
</dbReference>
<dbReference type="InterPro" id="IPR051906">
    <property type="entry name" value="TolC-like"/>
</dbReference>
<evidence type="ECO:0000256" key="8">
    <source>
        <dbReference type="SAM" id="SignalP"/>
    </source>
</evidence>
<dbReference type="GO" id="GO:0015562">
    <property type="term" value="F:efflux transmembrane transporter activity"/>
    <property type="evidence" value="ECO:0007669"/>
    <property type="project" value="InterPro"/>
</dbReference>